<sequence>MHTGAAPPRRGPTPVRAPALPSPADAHPLVSPSSLAFAPLTTRTVARPTPVATLRTSTHANRHVARQLPLRPAKQAPAQRAFFSLRYPWPPRRPLTHARPTVCPPLGRVPRHLERRRRLHGALRAYSSTHPVCPPPSPKRPSPSLSHPLRTGPPPHPPFSALGDANREARRPLQGSRGASRILVPVGWYWQDNTPASDKPF</sequence>
<accession>A0A2H3JQH5</accession>
<protein>
    <submittedName>
        <fullName evidence="2">Uncharacterized protein</fullName>
    </submittedName>
</protein>
<proteinExistence type="predicted"/>
<evidence type="ECO:0000256" key="1">
    <source>
        <dbReference type="SAM" id="MobiDB-lite"/>
    </source>
</evidence>
<gene>
    <name evidence="2" type="ORF">WOLCODRAFT_149202</name>
</gene>
<dbReference type="AlphaFoldDB" id="A0A2H3JQH5"/>
<dbReference type="EMBL" id="KB467942">
    <property type="protein sequence ID" value="PCH38257.1"/>
    <property type="molecule type" value="Genomic_DNA"/>
</dbReference>
<evidence type="ECO:0000313" key="3">
    <source>
        <dbReference type="Proteomes" id="UP000218811"/>
    </source>
</evidence>
<name>A0A2H3JQH5_WOLCO</name>
<keyword evidence="3" id="KW-1185">Reference proteome</keyword>
<dbReference type="Proteomes" id="UP000218811">
    <property type="component" value="Unassembled WGS sequence"/>
</dbReference>
<feature type="region of interest" description="Disordered" evidence="1">
    <location>
        <begin position="125"/>
        <end position="178"/>
    </location>
</feature>
<organism evidence="2 3">
    <name type="scientific">Wolfiporia cocos (strain MD-104)</name>
    <name type="common">Brown rot fungus</name>
    <dbReference type="NCBI Taxonomy" id="742152"/>
    <lineage>
        <taxon>Eukaryota</taxon>
        <taxon>Fungi</taxon>
        <taxon>Dikarya</taxon>
        <taxon>Basidiomycota</taxon>
        <taxon>Agaricomycotina</taxon>
        <taxon>Agaricomycetes</taxon>
        <taxon>Polyporales</taxon>
        <taxon>Phaeolaceae</taxon>
        <taxon>Wolfiporia</taxon>
    </lineage>
</organism>
<reference evidence="2" key="1">
    <citation type="journal article" date="2012" name="Science">
        <title>The Paleozoic origin of enzymatic lignin decomposition reconstructed from 31 fungal genomes.</title>
        <authorList>
            <person name="Floudas D."/>
            <person name="Binder M."/>
            <person name="Riley R."/>
            <person name="Barry K."/>
            <person name="Blanchette R.A."/>
            <person name="Henrissat B."/>
            <person name="Martinez A.T."/>
            <person name="Otillar R."/>
            <person name="Spatafora J.W."/>
            <person name="Yadav J.S."/>
            <person name="Aerts A."/>
            <person name="Benoit I."/>
            <person name="Boyd A."/>
            <person name="Carlson A."/>
            <person name="Copeland A."/>
            <person name="Coutinho P.M."/>
            <person name="de Vries R.P."/>
            <person name="Ferreira P."/>
            <person name="Findley K."/>
            <person name="Foster B."/>
            <person name="Gaskell J."/>
            <person name="Glotzer D."/>
            <person name="Gorecki P."/>
            <person name="Heitman J."/>
            <person name="Hesse C."/>
            <person name="Hori C."/>
            <person name="Igarashi K."/>
            <person name="Jurgens J.A."/>
            <person name="Kallen N."/>
            <person name="Kersten P."/>
            <person name="Kohler A."/>
            <person name="Kuees U."/>
            <person name="Kumar T.K.A."/>
            <person name="Kuo A."/>
            <person name="LaButti K."/>
            <person name="Larrondo L.F."/>
            <person name="Lindquist E."/>
            <person name="Ling A."/>
            <person name="Lombard V."/>
            <person name="Lucas S."/>
            <person name="Lundell T."/>
            <person name="Martin R."/>
            <person name="McLaughlin D.J."/>
            <person name="Morgenstern I."/>
            <person name="Morin E."/>
            <person name="Murat C."/>
            <person name="Nagy L.G."/>
            <person name="Nolan M."/>
            <person name="Ohm R.A."/>
            <person name="Patyshakuliyeva A."/>
            <person name="Rokas A."/>
            <person name="Ruiz-Duenas F.J."/>
            <person name="Sabat G."/>
            <person name="Salamov A."/>
            <person name="Samejima M."/>
            <person name="Schmutz J."/>
            <person name="Slot J.C."/>
            <person name="St John F."/>
            <person name="Stenlid J."/>
            <person name="Sun H."/>
            <person name="Sun S."/>
            <person name="Syed K."/>
            <person name="Tsang A."/>
            <person name="Wiebenga A."/>
            <person name="Young D."/>
            <person name="Pisabarro A."/>
            <person name="Eastwood D.C."/>
            <person name="Martin F."/>
            <person name="Cullen D."/>
            <person name="Grigoriev I.V."/>
            <person name="Hibbett D.S."/>
        </authorList>
    </citation>
    <scope>NUCLEOTIDE SEQUENCE [LARGE SCALE GENOMIC DNA]</scope>
    <source>
        <strain evidence="2">MD-104</strain>
    </source>
</reference>
<feature type="compositionally biased region" description="Pro residues" evidence="1">
    <location>
        <begin position="132"/>
        <end position="141"/>
    </location>
</feature>
<evidence type="ECO:0000313" key="2">
    <source>
        <dbReference type="EMBL" id="PCH38257.1"/>
    </source>
</evidence>
<dbReference type="OrthoDB" id="2391627at2759"/>
<feature type="region of interest" description="Disordered" evidence="1">
    <location>
        <begin position="1"/>
        <end position="29"/>
    </location>
</feature>